<keyword evidence="2" id="KW-1185">Reference proteome</keyword>
<gene>
    <name evidence="1" type="ORF">ACFPZI_36485</name>
</gene>
<name>A0ABW1EBD5_9ACTN</name>
<evidence type="ECO:0000313" key="2">
    <source>
        <dbReference type="Proteomes" id="UP001596180"/>
    </source>
</evidence>
<protein>
    <submittedName>
        <fullName evidence="1">Uncharacterized protein</fullName>
    </submittedName>
</protein>
<accession>A0ABW1EBD5</accession>
<reference evidence="2" key="1">
    <citation type="journal article" date="2019" name="Int. J. Syst. Evol. Microbiol.">
        <title>The Global Catalogue of Microorganisms (GCM) 10K type strain sequencing project: providing services to taxonomists for standard genome sequencing and annotation.</title>
        <authorList>
            <consortium name="The Broad Institute Genomics Platform"/>
            <consortium name="The Broad Institute Genome Sequencing Center for Infectious Disease"/>
            <person name="Wu L."/>
            <person name="Ma J."/>
        </authorList>
    </citation>
    <scope>NUCLEOTIDE SEQUENCE [LARGE SCALE GENOMIC DNA]</scope>
    <source>
        <strain evidence="2">JCM 10411</strain>
    </source>
</reference>
<sequence length="60" mass="6689">MSERPAVRLLVVPFTSGTFPGSGQIFTYLEGPVPHLDWMERIALSPQASRDFIRDIANSL</sequence>
<comment type="caution">
    <text evidence="1">The sequence shown here is derived from an EMBL/GenBank/DDBJ whole genome shotgun (WGS) entry which is preliminary data.</text>
</comment>
<evidence type="ECO:0000313" key="1">
    <source>
        <dbReference type="EMBL" id="MFC5857051.1"/>
    </source>
</evidence>
<dbReference type="EMBL" id="JBHSOA010000139">
    <property type="protein sequence ID" value="MFC5857051.1"/>
    <property type="molecule type" value="Genomic_DNA"/>
</dbReference>
<organism evidence="1 2">
    <name type="scientific">Streptomyces chlorus</name>
    <dbReference type="NCBI Taxonomy" id="887452"/>
    <lineage>
        <taxon>Bacteria</taxon>
        <taxon>Bacillati</taxon>
        <taxon>Actinomycetota</taxon>
        <taxon>Actinomycetes</taxon>
        <taxon>Kitasatosporales</taxon>
        <taxon>Streptomycetaceae</taxon>
        <taxon>Streptomyces</taxon>
    </lineage>
</organism>
<dbReference type="RefSeq" id="WP_381371454.1">
    <property type="nucleotide sequence ID" value="NZ_JBHSOA010000139.1"/>
</dbReference>
<proteinExistence type="predicted"/>
<dbReference type="Proteomes" id="UP001596180">
    <property type="component" value="Unassembled WGS sequence"/>
</dbReference>